<proteinExistence type="predicted"/>
<evidence type="ECO:0000313" key="5">
    <source>
        <dbReference type="Proteomes" id="UP000028530"/>
    </source>
</evidence>
<dbReference type="PANTHER" id="PTHR43877:SF1">
    <property type="entry name" value="ACETYLTRANSFERASE"/>
    <property type="match status" value="1"/>
</dbReference>
<dbReference type="PROSITE" id="PS51186">
    <property type="entry name" value="GNAT"/>
    <property type="match status" value="1"/>
</dbReference>
<dbReference type="RefSeq" id="WP_017363522.1">
    <property type="nucleotide sequence ID" value="NZ_CP013124.1"/>
</dbReference>
<evidence type="ECO:0000313" key="4">
    <source>
        <dbReference type="EMBL" id="ALN17085.1"/>
    </source>
</evidence>
<gene>
    <name evidence="4" type="ORF">DW68_000185</name>
</gene>
<dbReference type="EMBL" id="CP013124">
    <property type="protein sequence ID" value="ALN17085.1"/>
    <property type="molecule type" value="Genomic_DNA"/>
</dbReference>
<dbReference type="SUPFAM" id="SSF55729">
    <property type="entry name" value="Acyl-CoA N-acyltransferases (Nat)"/>
    <property type="match status" value="1"/>
</dbReference>
<protein>
    <submittedName>
        <fullName evidence="4">Acetyltransferase</fullName>
    </submittedName>
</protein>
<evidence type="ECO:0000256" key="2">
    <source>
        <dbReference type="ARBA" id="ARBA00023315"/>
    </source>
</evidence>
<dbReference type="PANTHER" id="PTHR43877">
    <property type="entry name" value="AMINOALKYLPHOSPHONATE N-ACETYLTRANSFERASE-RELATED-RELATED"/>
    <property type="match status" value="1"/>
</dbReference>
<dbReference type="Proteomes" id="UP000028530">
    <property type="component" value="Chromosome"/>
</dbReference>
<keyword evidence="1" id="KW-0808">Transferase</keyword>
<organism evidence="4 5">
    <name type="scientific">Ectopseudomonas mendocina S5.2</name>
    <dbReference type="NCBI Taxonomy" id="1225174"/>
    <lineage>
        <taxon>Bacteria</taxon>
        <taxon>Pseudomonadati</taxon>
        <taxon>Pseudomonadota</taxon>
        <taxon>Gammaproteobacteria</taxon>
        <taxon>Pseudomonadales</taxon>
        <taxon>Pseudomonadaceae</taxon>
        <taxon>Ectopseudomonas</taxon>
    </lineage>
</organism>
<feature type="domain" description="N-acetyltransferase" evidence="3">
    <location>
        <begin position="3"/>
        <end position="150"/>
    </location>
</feature>
<dbReference type="Gene3D" id="3.40.630.30">
    <property type="match status" value="1"/>
</dbReference>
<keyword evidence="2" id="KW-0012">Acyltransferase</keyword>
<name>A0ABM5VQW4_ECTME</name>
<dbReference type="InterPro" id="IPR000182">
    <property type="entry name" value="GNAT_dom"/>
</dbReference>
<sequence length="152" mass="16507">MDCMIRLATKDDAPAISRIVIAALRESNALDYPPEVIAQVEKSFTPEAVAVLLDKRRVFVASTHGVPIATASLDGNVVRTVFVEPSHQGSGVGRKLMETIHAKALSAGMPRLLVPSSLTAEGFYASLGYRKIRDELHGAERTIVMEKSLQKH</sequence>
<accession>A0ABM5VQW4</accession>
<dbReference type="Pfam" id="PF13673">
    <property type="entry name" value="Acetyltransf_10"/>
    <property type="match status" value="1"/>
</dbReference>
<dbReference type="InterPro" id="IPR050832">
    <property type="entry name" value="Bact_Acetyltransf"/>
</dbReference>
<keyword evidence="5" id="KW-1185">Reference proteome</keyword>
<evidence type="ECO:0000259" key="3">
    <source>
        <dbReference type="PROSITE" id="PS51186"/>
    </source>
</evidence>
<evidence type="ECO:0000256" key="1">
    <source>
        <dbReference type="ARBA" id="ARBA00022679"/>
    </source>
</evidence>
<reference evidence="4 5" key="1">
    <citation type="submission" date="2015-11" db="EMBL/GenBank/DDBJ databases">
        <authorList>
            <person name="Chong T.M."/>
            <person name="Chan K.G."/>
            <person name="Dessaux Y."/>
        </authorList>
    </citation>
    <scope>NUCLEOTIDE SEQUENCE [LARGE SCALE GENOMIC DNA]</scope>
    <source>
        <strain evidence="4 5">S5.2</strain>
    </source>
</reference>
<dbReference type="CDD" id="cd04301">
    <property type="entry name" value="NAT_SF"/>
    <property type="match status" value="1"/>
</dbReference>
<dbReference type="GeneID" id="57604261"/>
<dbReference type="InterPro" id="IPR016181">
    <property type="entry name" value="Acyl_CoA_acyltransferase"/>
</dbReference>